<dbReference type="InterPro" id="IPR015943">
    <property type="entry name" value="WD40/YVTN_repeat-like_dom_sf"/>
</dbReference>
<dbReference type="SUPFAM" id="SSF50969">
    <property type="entry name" value="YVTN repeat-like/Quinoprotein amine dehydrogenase"/>
    <property type="match status" value="1"/>
</dbReference>
<gene>
    <name evidence="1" type="ORF">CRU91_10605</name>
</gene>
<evidence type="ECO:0000313" key="1">
    <source>
        <dbReference type="EMBL" id="RBQ28195.1"/>
    </source>
</evidence>
<comment type="caution">
    <text evidence="1">The sequence shown here is derived from an EMBL/GenBank/DDBJ whole genome shotgun (WGS) entry which is preliminary data.</text>
</comment>
<name>A0A366MPP6_9BACT</name>
<dbReference type="EMBL" id="PDKB01000021">
    <property type="protein sequence ID" value="RBQ28195.1"/>
    <property type="molecule type" value="Genomic_DNA"/>
</dbReference>
<dbReference type="InterPro" id="IPR011044">
    <property type="entry name" value="Quino_amine_DH_bsu"/>
</dbReference>
<dbReference type="Proteomes" id="UP000252669">
    <property type="component" value="Unassembled WGS sequence"/>
</dbReference>
<evidence type="ECO:0008006" key="3">
    <source>
        <dbReference type="Google" id="ProtNLM"/>
    </source>
</evidence>
<keyword evidence="2" id="KW-1185">Reference proteome</keyword>
<organism evidence="1 2">
    <name type="scientific">Aliarcobacter vitoriensis</name>
    <dbReference type="NCBI Taxonomy" id="2011099"/>
    <lineage>
        <taxon>Bacteria</taxon>
        <taxon>Pseudomonadati</taxon>
        <taxon>Campylobacterota</taxon>
        <taxon>Epsilonproteobacteria</taxon>
        <taxon>Campylobacterales</taxon>
        <taxon>Arcobacteraceae</taxon>
        <taxon>Aliarcobacter</taxon>
    </lineage>
</organism>
<protein>
    <recommendedName>
        <fullName evidence="3">Plasminogen-binding protein PgbB</fullName>
    </recommendedName>
</protein>
<sequence length="327" mass="36588">MKSIIFAIFAVALFTACSGKKYYEPEETSNNIELNKKSMSSSIKSMNRVGATLNDNEIITKQGVSQIKLPEGFEFINFTENGEVIATNYIDKILIGENERVVSDVVVAASKQGDKLALLYSNNSVELIDESSSKTLFKEYSTISLANDTRIANPVFMGSLVLFPTLNGKVIIVSLVTNEAVRNVAVDPDNEFNNVINLEVEKDSETLIIASPNKLISVSVREISSKDYELRDVIVKNGYVYVATVDGHIIKLNTKLEELAKRKYKYAKFHALAYSDSLYAVESQGFLINISDDFMSDTVYEFSFDNEKRLIAIDNKIYFDSDYITLP</sequence>
<evidence type="ECO:0000313" key="2">
    <source>
        <dbReference type="Proteomes" id="UP000252669"/>
    </source>
</evidence>
<dbReference type="Gene3D" id="2.130.10.10">
    <property type="entry name" value="YVTN repeat-like/Quinoprotein amine dehydrogenase"/>
    <property type="match status" value="1"/>
</dbReference>
<dbReference type="OrthoDB" id="5328932at2"/>
<proteinExistence type="predicted"/>
<accession>A0A366MPP6</accession>
<dbReference type="PROSITE" id="PS51257">
    <property type="entry name" value="PROKAR_LIPOPROTEIN"/>
    <property type="match status" value="1"/>
</dbReference>
<reference evidence="1 2" key="1">
    <citation type="submission" date="2017-10" db="EMBL/GenBank/DDBJ databases">
        <title>Genomics of the genus Arcobacter.</title>
        <authorList>
            <person name="Perez-Cataluna A."/>
            <person name="Figueras M.J."/>
        </authorList>
    </citation>
    <scope>NUCLEOTIDE SEQUENCE [LARGE SCALE GENOMIC DNA]</scope>
    <source>
        <strain evidence="1 2">CECT 9230</strain>
    </source>
</reference>
<dbReference type="RefSeq" id="WP_113895200.1">
    <property type="nucleotide sequence ID" value="NZ_JANJGA010000020.1"/>
</dbReference>
<dbReference type="AlphaFoldDB" id="A0A366MPP6"/>